<accession>A0ABT6F4U1</accession>
<evidence type="ECO:0000313" key="2">
    <source>
        <dbReference type="EMBL" id="MDG3002574.1"/>
    </source>
</evidence>
<keyword evidence="1" id="KW-1133">Transmembrane helix</keyword>
<feature type="transmembrane region" description="Helical" evidence="1">
    <location>
        <begin position="149"/>
        <end position="173"/>
    </location>
</feature>
<feature type="transmembrane region" description="Helical" evidence="1">
    <location>
        <begin position="20"/>
        <end position="36"/>
    </location>
</feature>
<keyword evidence="1" id="KW-0812">Transmembrane</keyword>
<evidence type="ECO:0000256" key="1">
    <source>
        <dbReference type="SAM" id="Phobius"/>
    </source>
</evidence>
<reference evidence="2 3" key="1">
    <citation type="submission" date="2023-03" db="EMBL/GenBank/DDBJ databases">
        <title>Paludisphaera mucosa sp. nov. a novel planctomycete from northern fen.</title>
        <authorList>
            <person name="Ivanova A."/>
        </authorList>
    </citation>
    <scope>NUCLEOTIDE SEQUENCE [LARGE SCALE GENOMIC DNA]</scope>
    <source>
        <strain evidence="2 3">Pla2</strain>
    </source>
</reference>
<evidence type="ECO:0008006" key="4">
    <source>
        <dbReference type="Google" id="ProtNLM"/>
    </source>
</evidence>
<sequence length="175" mass="19544">MVDFILFAARHKQDPSGIEAVLTLLGIAVVLLIYLFQPSKQFIRKNGVPCCPQCGRQISLKASRPNCRACGASLMTGRPLLDLTSKSEVADSQARQRTAREEWLRKQAQETEEARRRRVVEDAFREEVRLAKAERRKGKIEENGGYSDLQLYGVGALVVLVPVALTAGLYLLFAR</sequence>
<comment type="caution">
    <text evidence="2">The sequence shown here is derived from an EMBL/GenBank/DDBJ whole genome shotgun (WGS) entry which is preliminary data.</text>
</comment>
<dbReference type="Proteomes" id="UP001216907">
    <property type="component" value="Unassembled WGS sequence"/>
</dbReference>
<evidence type="ECO:0000313" key="3">
    <source>
        <dbReference type="Proteomes" id="UP001216907"/>
    </source>
</evidence>
<dbReference type="RefSeq" id="WP_277858938.1">
    <property type="nucleotide sequence ID" value="NZ_JARRAG010000001.1"/>
</dbReference>
<name>A0ABT6F4U1_9BACT</name>
<dbReference type="EMBL" id="JARRAG010000001">
    <property type="protein sequence ID" value="MDG3002574.1"/>
    <property type="molecule type" value="Genomic_DNA"/>
</dbReference>
<proteinExistence type="predicted"/>
<keyword evidence="1" id="KW-0472">Membrane</keyword>
<gene>
    <name evidence="2" type="ORF">PZE19_02135</name>
</gene>
<protein>
    <recommendedName>
        <fullName evidence="4">Zinc ribbon domain-containing protein</fullName>
    </recommendedName>
</protein>
<keyword evidence="3" id="KW-1185">Reference proteome</keyword>
<organism evidence="2 3">
    <name type="scientific">Paludisphaera mucosa</name>
    <dbReference type="NCBI Taxonomy" id="3030827"/>
    <lineage>
        <taxon>Bacteria</taxon>
        <taxon>Pseudomonadati</taxon>
        <taxon>Planctomycetota</taxon>
        <taxon>Planctomycetia</taxon>
        <taxon>Isosphaerales</taxon>
        <taxon>Isosphaeraceae</taxon>
        <taxon>Paludisphaera</taxon>
    </lineage>
</organism>